<dbReference type="EMBL" id="CP071182">
    <property type="protein sequence ID" value="QSO49679.1"/>
    <property type="molecule type" value="Genomic_DNA"/>
</dbReference>
<feature type="domain" description="Recombinase" evidence="8">
    <location>
        <begin position="158"/>
        <end position="260"/>
    </location>
</feature>
<dbReference type="PANTHER" id="PTHR30461">
    <property type="entry name" value="DNA-INVERTASE FROM LAMBDOID PROPHAGE"/>
    <property type="match status" value="1"/>
</dbReference>
<dbReference type="GO" id="GO:0015074">
    <property type="term" value="P:DNA integration"/>
    <property type="evidence" value="ECO:0007669"/>
    <property type="project" value="UniProtKB-KW"/>
</dbReference>
<evidence type="ECO:0000256" key="2">
    <source>
        <dbReference type="ARBA" id="ARBA00023125"/>
    </source>
</evidence>
<dbReference type="Gene3D" id="3.90.1750.20">
    <property type="entry name" value="Putative Large Serine Recombinase, Chain B, Domain 2"/>
    <property type="match status" value="1"/>
</dbReference>
<sequence length="476" mass="54952">MTVALYCRVSTDEQAQHGFSIDNQKERLLAYCKSQGWDNYRLYIDDGCTGTNLDRPALQRLLGDVHSGVINTVIVYKLDRLSRKQRDVLYLLEDEFERHHVSFRSSTEPFDTSTPLGKAMLGILAVFAQLERDTIVDRLTTGLRQRVRAGKWSGGRIPFGYTYNRTTGKLDVNRAQADLVQALFRRYLRGSSLSDLASWMASQTNERVFHHSSVRDMLERRLYIGESVFGDAFSTEIAKPIIDTATFTLVQQEIQKRKDGKLPAGEYLLTGLLRCASCNGPFIHVIRRNARGNRKTYHLYACKNQHHRPQGTLVKRCSVGYRNQAHLESWVIQQLYAARLDEDEIERQRDRQNLTTSEAKETLESLKMEVKKVELRLEKWFDAFENEAIDAAWLQHRIGKLEHQKDAIRERIAQLEEQTLEQEPNAKMQSVDHPPSLIRLAWDYMTPEEQRQVLRAAIDTIIVPAKGQNPEIIWHV</sequence>
<dbReference type="Gene3D" id="3.40.50.1390">
    <property type="entry name" value="Resolvase, N-terminal catalytic domain"/>
    <property type="match status" value="1"/>
</dbReference>
<dbReference type="InterPro" id="IPR050639">
    <property type="entry name" value="SSR_resolvase"/>
</dbReference>
<organism evidence="9 10">
    <name type="scientific">Alicyclobacillus mengziensis</name>
    <dbReference type="NCBI Taxonomy" id="2931921"/>
    <lineage>
        <taxon>Bacteria</taxon>
        <taxon>Bacillati</taxon>
        <taxon>Bacillota</taxon>
        <taxon>Bacilli</taxon>
        <taxon>Bacillales</taxon>
        <taxon>Alicyclobacillaceae</taxon>
        <taxon>Alicyclobacillus</taxon>
    </lineage>
</organism>
<evidence type="ECO:0000259" key="7">
    <source>
        <dbReference type="PROSITE" id="PS51736"/>
    </source>
</evidence>
<dbReference type="SUPFAM" id="SSF53041">
    <property type="entry name" value="Resolvase-like"/>
    <property type="match status" value="1"/>
</dbReference>
<evidence type="ECO:0000313" key="9">
    <source>
        <dbReference type="EMBL" id="QSO49679.1"/>
    </source>
</evidence>
<dbReference type="PANTHER" id="PTHR30461:SF23">
    <property type="entry name" value="DNA RECOMBINASE-RELATED"/>
    <property type="match status" value="1"/>
</dbReference>
<dbReference type="InterPro" id="IPR038109">
    <property type="entry name" value="DNA_bind_recomb_sf"/>
</dbReference>
<evidence type="ECO:0000259" key="8">
    <source>
        <dbReference type="PROSITE" id="PS51737"/>
    </source>
</evidence>
<evidence type="ECO:0000256" key="4">
    <source>
        <dbReference type="PIRSR" id="PIRSR606118-50"/>
    </source>
</evidence>
<dbReference type="PROSITE" id="PS00397">
    <property type="entry name" value="RECOMBINASES_1"/>
    <property type="match status" value="1"/>
</dbReference>
<evidence type="ECO:0000313" key="10">
    <source>
        <dbReference type="Proteomes" id="UP000663505"/>
    </source>
</evidence>
<keyword evidence="6" id="KW-0175">Coiled coil</keyword>
<keyword evidence="2" id="KW-0238">DNA-binding</keyword>
<dbReference type="Pfam" id="PF07508">
    <property type="entry name" value="Recombinase"/>
    <property type="match status" value="1"/>
</dbReference>
<dbReference type="CDD" id="cd03768">
    <property type="entry name" value="SR_ResInv"/>
    <property type="match status" value="1"/>
</dbReference>
<evidence type="ECO:0000256" key="5">
    <source>
        <dbReference type="PROSITE-ProRule" id="PRU10137"/>
    </source>
</evidence>
<dbReference type="Proteomes" id="UP000663505">
    <property type="component" value="Chromosome"/>
</dbReference>
<keyword evidence="1" id="KW-0229">DNA integration</keyword>
<proteinExistence type="predicted"/>
<dbReference type="KEGG" id="afx:JZ786_04365"/>
<dbReference type="Pfam" id="PF00239">
    <property type="entry name" value="Resolvase"/>
    <property type="match status" value="1"/>
</dbReference>
<evidence type="ECO:0000256" key="3">
    <source>
        <dbReference type="ARBA" id="ARBA00023172"/>
    </source>
</evidence>
<protein>
    <submittedName>
        <fullName evidence="9">Recombinase family protein</fullName>
    </submittedName>
</protein>
<dbReference type="Pfam" id="PF13408">
    <property type="entry name" value="Zn_ribbon_recom"/>
    <property type="match status" value="1"/>
</dbReference>
<feature type="domain" description="Resolvase/invertase-type recombinase catalytic" evidence="7">
    <location>
        <begin position="2"/>
        <end position="150"/>
    </location>
</feature>
<feature type="active site" description="O-(5'-phospho-DNA)-serine intermediate" evidence="4 5">
    <location>
        <position position="10"/>
    </location>
</feature>
<keyword evidence="10" id="KW-1185">Reference proteome</keyword>
<dbReference type="AlphaFoldDB" id="A0A9X7W3K7"/>
<reference evidence="9 10" key="1">
    <citation type="submission" date="2021-02" db="EMBL/GenBank/DDBJ databases">
        <title>Alicyclobacillus curvatus sp. nov. and Alicyclobacillus mengziensis sp. nov., two acidophilic bacteria isolated from acid mine drainage.</title>
        <authorList>
            <person name="Huang Y."/>
        </authorList>
    </citation>
    <scope>NUCLEOTIDE SEQUENCE [LARGE SCALE GENOMIC DNA]</scope>
    <source>
        <strain evidence="9 10">S30H14</strain>
    </source>
</reference>
<dbReference type="SMART" id="SM00857">
    <property type="entry name" value="Resolvase"/>
    <property type="match status" value="1"/>
</dbReference>
<gene>
    <name evidence="9" type="ORF">JZ786_04365</name>
</gene>
<dbReference type="GO" id="GO:0003677">
    <property type="term" value="F:DNA binding"/>
    <property type="evidence" value="ECO:0007669"/>
    <property type="project" value="UniProtKB-KW"/>
</dbReference>
<evidence type="ECO:0000256" key="1">
    <source>
        <dbReference type="ARBA" id="ARBA00022908"/>
    </source>
</evidence>
<dbReference type="PROSITE" id="PS51736">
    <property type="entry name" value="RECOMBINASES_3"/>
    <property type="match status" value="1"/>
</dbReference>
<dbReference type="GO" id="GO:0000150">
    <property type="term" value="F:DNA strand exchange activity"/>
    <property type="evidence" value="ECO:0007669"/>
    <property type="project" value="InterPro"/>
</dbReference>
<dbReference type="PROSITE" id="PS51737">
    <property type="entry name" value="RECOMBINASE_DNA_BIND"/>
    <property type="match status" value="1"/>
</dbReference>
<name>A0A9X7W3K7_9BACL</name>
<dbReference type="InterPro" id="IPR036162">
    <property type="entry name" value="Resolvase-like_N_sf"/>
</dbReference>
<dbReference type="InterPro" id="IPR011109">
    <property type="entry name" value="DNA_bind_recombinase_dom"/>
</dbReference>
<feature type="coiled-coil region" evidence="6">
    <location>
        <begin position="356"/>
        <end position="418"/>
    </location>
</feature>
<dbReference type="InterPro" id="IPR025827">
    <property type="entry name" value="Zn_ribbon_recom_dom"/>
</dbReference>
<dbReference type="InterPro" id="IPR006118">
    <property type="entry name" value="Recombinase_CS"/>
</dbReference>
<evidence type="ECO:0000256" key="6">
    <source>
        <dbReference type="SAM" id="Coils"/>
    </source>
</evidence>
<accession>A0A9X7W3K7</accession>
<keyword evidence="3" id="KW-0233">DNA recombination</keyword>
<dbReference type="InterPro" id="IPR006119">
    <property type="entry name" value="Resolv_N"/>
</dbReference>